<sequence length="257" mass="28824">MADTVDQQAHREARIRRPAPVWQAGEVVEVIDETPETASLRIRLPQPTQFLPGQYYNIRIPVEGRPRPIQRAYSVGSSPYPTFDVIEVGVKEMEGGLVSPVLVRQRPAGSILEVRGPYGAFTWTDEDGGPVLLVGAGSGVVPLMAMIRYQVSRGTTIPMHLLFSSKSAEYVIYRDELAQLADTYSWLTVTHTFTRDREDPLAQYHRRIDKEMVGDVYLETLPGLAYLCGPPEMVDDCERSLLELGMEPAQIKTEKYD</sequence>
<dbReference type="EMBL" id="JBFSHR010000011">
    <property type="protein sequence ID" value="MEX6429120.1"/>
    <property type="molecule type" value="Genomic_DNA"/>
</dbReference>
<dbReference type="InterPro" id="IPR050415">
    <property type="entry name" value="MRET"/>
</dbReference>
<dbReference type="SUPFAM" id="SSF63380">
    <property type="entry name" value="Riboflavin synthase domain-like"/>
    <property type="match status" value="1"/>
</dbReference>
<dbReference type="InterPro" id="IPR001433">
    <property type="entry name" value="OxRdtase_FAD/NAD-bd"/>
</dbReference>
<dbReference type="Proteomes" id="UP001560267">
    <property type="component" value="Unassembled WGS sequence"/>
</dbReference>
<keyword evidence="2" id="KW-0001">2Fe-2S</keyword>
<dbReference type="Pfam" id="PF00175">
    <property type="entry name" value="NAD_binding_1"/>
    <property type="match status" value="1"/>
</dbReference>
<reference evidence="5 6" key="1">
    <citation type="submission" date="2024-07" db="EMBL/GenBank/DDBJ databases">
        <title>Draft Genome Sequence of Ferrimicrobium acidiphilum Strain YE2023, Isolated from a Pulp of Bioleach Reactor.</title>
        <authorList>
            <person name="Elkina Y.A."/>
            <person name="Bulaeva A.G."/>
            <person name="Beletsky A.V."/>
            <person name="Mardanov A.V."/>
        </authorList>
    </citation>
    <scope>NUCLEOTIDE SEQUENCE [LARGE SCALE GENOMIC DNA]</scope>
    <source>
        <strain evidence="5 6">YE2023</strain>
    </source>
</reference>
<dbReference type="InterPro" id="IPR017927">
    <property type="entry name" value="FAD-bd_FR_type"/>
</dbReference>
<gene>
    <name evidence="5" type="ORF">AB6A68_04625</name>
</gene>
<accession>A0ABV3Y0U2</accession>
<dbReference type="Gene3D" id="2.40.30.10">
    <property type="entry name" value="Translation factors"/>
    <property type="match status" value="1"/>
</dbReference>
<dbReference type="PRINTS" id="PR00410">
    <property type="entry name" value="PHEHYDRXLASE"/>
</dbReference>
<dbReference type="Pfam" id="PF00970">
    <property type="entry name" value="FAD_binding_6"/>
    <property type="match status" value="1"/>
</dbReference>
<comment type="cofactor">
    <cofactor evidence="1">
        <name>FAD</name>
        <dbReference type="ChEBI" id="CHEBI:57692"/>
    </cofactor>
</comment>
<evidence type="ECO:0000259" key="4">
    <source>
        <dbReference type="PROSITE" id="PS51384"/>
    </source>
</evidence>
<dbReference type="PANTHER" id="PTHR47354">
    <property type="entry name" value="NADH OXIDOREDUCTASE HCR"/>
    <property type="match status" value="1"/>
</dbReference>
<evidence type="ECO:0000256" key="1">
    <source>
        <dbReference type="ARBA" id="ARBA00001974"/>
    </source>
</evidence>
<keyword evidence="2" id="KW-0479">Metal-binding</keyword>
<dbReference type="PRINTS" id="PR00371">
    <property type="entry name" value="FPNCR"/>
</dbReference>
<dbReference type="SUPFAM" id="SSF52343">
    <property type="entry name" value="Ferredoxin reductase-like, C-terminal NADP-linked domain"/>
    <property type="match status" value="1"/>
</dbReference>
<comment type="caution">
    <text evidence="5">The sequence shown here is derived from an EMBL/GenBank/DDBJ whole genome shotgun (WGS) entry which is preliminary data.</text>
</comment>
<evidence type="ECO:0000313" key="6">
    <source>
        <dbReference type="Proteomes" id="UP001560267"/>
    </source>
</evidence>
<dbReference type="InterPro" id="IPR001709">
    <property type="entry name" value="Flavoprot_Pyr_Nucl_cyt_Rdtase"/>
</dbReference>
<feature type="domain" description="FAD-binding FR-type" evidence="4">
    <location>
        <begin position="20"/>
        <end position="124"/>
    </location>
</feature>
<dbReference type="PANTHER" id="PTHR47354:SF5">
    <property type="entry name" value="PROTEIN RFBI"/>
    <property type="match status" value="1"/>
</dbReference>
<dbReference type="InterPro" id="IPR017938">
    <property type="entry name" value="Riboflavin_synthase-like_b-brl"/>
</dbReference>
<keyword evidence="6" id="KW-1185">Reference proteome</keyword>
<keyword evidence="3" id="KW-0411">Iron-sulfur</keyword>
<organism evidence="5 6">
    <name type="scientific">Ferrimicrobium acidiphilum</name>
    <dbReference type="NCBI Taxonomy" id="121039"/>
    <lineage>
        <taxon>Bacteria</taxon>
        <taxon>Bacillati</taxon>
        <taxon>Actinomycetota</taxon>
        <taxon>Acidimicrobiia</taxon>
        <taxon>Acidimicrobiales</taxon>
        <taxon>Acidimicrobiaceae</taxon>
        <taxon>Ferrimicrobium</taxon>
    </lineage>
</organism>
<dbReference type="InterPro" id="IPR039261">
    <property type="entry name" value="FNR_nucleotide-bd"/>
</dbReference>
<name>A0ABV3Y0U2_9ACTN</name>
<evidence type="ECO:0000313" key="5">
    <source>
        <dbReference type="EMBL" id="MEX6429120.1"/>
    </source>
</evidence>
<evidence type="ECO:0000256" key="3">
    <source>
        <dbReference type="ARBA" id="ARBA00023014"/>
    </source>
</evidence>
<evidence type="ECO:0000256" key="2">
    <source>
        <dbReference type="ARBA" id="ARBA00022714"/>
    </source>
</evidence>
<dbReference type="InterPro" id="IPR008333">
    <property type="entry name" value="Cbr1-like_FAD-bd_dom"/>
</dbReference>
<proteinExistence type="predicted"/>
<dbReference type="PROSITE" id="PS51384">
    <property type="entry name" value="FAD_FR"/>
    <property type="match status" value="1"/>
</dbReference>
<dbReference type="RefSeq" id="WP_298382910.1">
    <property type="nucleotide sequence ID" value="NZ_JBFSHR010000011.1"/>
</dbReference>
<keyword evidence="2" id="KW-0408">Iron</keyword>
<dbReference type="Gene3D" id="3.40.50.80">
    <property type="entry name" value="Nucleotide-binding domain of ferredoxin-NADP reductase (FNR) module"/>
    <property type="match status" value="1"/>
</dbReference>
<protein>
    <submittedName>
        <fullName evidence="5">FAD-binding oxidoreductase</fullName>
    </submittedName>
</protein>